<sequence>MKSFLATILFFIATGVAYPQGNITYDIGHATLEWKNEWIVKTEEAPKGAWGDKNKTFPTNVIYCNIGEANPIAHTVTAPIEIVPFLDFIKVEGTYTCRIDVVTNAGTELKMTDSVTFKAEWPPRVNTDLVITILP</sequence>
<name>A0A0F9GM58_9ZZZZ</name>
<accession>A0A0F9GM58</accession>
<proteinExistence type="predicted"/>
<evidence type="ECO:0000313" key="1">
    <source>
        <dbReference type="EMBL" id="KKL99848.1"/>
    </source>
</evidence>
<gene>
    <name evidence="1" type="ORF">LCGC14_1810330</name>
</gene>
<comment type="caution">
    <text evidence="1">The sequence shown here is derived from an EMBL/GenBank/DDBJ whole genome shotgun (WGS) entry which is preliminary data.</text>
</comment>
<protein>
    <submittedName>
        <fullName evidence="1">Uncharacterized protein</fullName>
    </submittedName>
</protein>
<dbReference type="EMBL" id="LAZR01017574">
    <property type="protein sequence ID" value="KKL99848.1"/>
    <property type="molecule type" value="Genomic_DNA"/>
</dbReference>
<dbReference type="AlphaFoldDB" id="A0A0F9GM58"/>
<organism evidence="1">
    <name type="scientific">marine sediment metagenome</name>
    <dbReference type="NCBI Taxonomy" id="412755"/>
    <lineage>
        <taxon>unclassified sequences</taxon>
        <taxon>metagenomes</taxon>
        <taxon>ecological metagenomes</taxon>
    </lineage>
</organism>
<reference evidence="1" key="1">
    <citation type="journal article" date="2015" name="Nature">
        <title>Complex archaea that bridge the gap between prokaryotes and eukaryotes.</title>
        <authorList>
            <person name="Spang A."/>
            <person name="Saw J.H."/>
            <person name="Jorgensen S.L."/>
            <person name="Zaremba-Niedzwiedzka K."/>
            <person name="Martijn J."/>
            <person name="Lind A.E."/>
            <person name="van Eijk R."/>
            <person name="Schleper C."/>
            <person name="Guy L."/>
            <person name="Ettema T.J."/>
        </authorList>
    </citation>
    <scope>NUCLEOTIDE SEQUENCE</scope>
</reference>